<dbReference type="Proteomes" id="UP000183417">
    <property type="component" value="Unassembled WGS sequence"/>
</dbReference>
<dbReference type="InterPro" id="IPR050298">
    <property type="entry name" value="Gram-neg_bact_OMP"/>
</dbReference>
<dbReference type="Gene3D" id="2.40.160.10">
    <property type="entry name" value="Porin"/>
    <property type="match status" value="1"/>
</dbReference>
<keyword evidence="4" id="KW-1134">Transmembrane beta strand</keyword>
<keyword evidence="9" id="KW-0472">Membrane</keyword>
<dbReference type="PRINTS" id="PR00184">
    <property type="entry name" value="NEISSPPORIN"/>
</dbReference>
<evidence type="ECO:0000256" key="8">
    <source>
        <dbReference type="ARBA" id="ARBA00023114"/>
    </source>
</evidence>
<keyword evidence="8" id="KW-0626">Porin</keyword>
<dbReference type="GO" id="GO:0009279">
    <property type="term" value="C:cell outer membrane"/>
    <property type="evidence" value="ECO:0007669"/>
    <property type="project" value="UniProtKB-SubCell"/>
</dbReference>
<keyword evidence="3" id="KW-0813">Transport</keyword>
<evidence type="ECO:0000256" key="1">
    <source>
        <dbReference type="ARBA" id="ARBA00004571"/>
    </source>
</evidence>
<dbReference type="PRINTS" id="PR00182">
    <property type="entry name" value="ECOLNEIPORIN"/>
</dbReference>
<comment type="subcellular location">
    <subcellularLocation>
        <location evidence="1">Cell outer membrane</location>
        <topology evidence="1">Multi-pass membrane protein</topology>
    </subcellularLocation>
</comment>
<dbReference type="GO" id="GO:0034220">
    <property type="term" value="P:monoatomic ion transmembrane transport"/>
    <property type="evidence" value="ECO:0007669"/>
    <property type="project" value="InterPro"/>
</dbReference>
<evidence type="ECO:0000256" key="9">
    <source>
        <dbReference type="ARBA" id="ARBA00023136"/>
    </source>
</evidence>
<gene>
    <name evidence="13" type="ORF">SAMN05421547_14010</name>
</gene>
<dbReference type="InterPro" id="IPR023614">
    <property type="entry name" value="Porin_dom_sf"/>
</dbReference>
<dbReference type="AlphaFoldDB" id="A0A1H3UBQ5"/>
<proteinExistence type="predicted"/>
<name>A0A1H3UBQ5_9BURK</name>
<evidence type="ECO:0000256" key="6">
    <source>
        <dbReference type="ARBA" id="ARBA00022729"/>
    </source>
</evidence>
<feature type="signal peptide" evidence="11">
    <location>
        <begin position="1"/>
        <end position="35"/>
    </location>
</feature>
<keyword evidence="5" id="KW-0812">Transmembrane</keyword>
<evidence type="ECO:0000256" key="2">
    <source>
        <dbReference type="ARBA" id="ARBA00011233"/>
    </source>
</evidence>
<organism evidence="13 14">
    <name type="scientific">Delftia lacustris</name>
    <dbReference type="NCBI Taxonomy" id="558537"/>
    <lineage>
        <taxon>Bacteria</taxon>
        <taxon>Pseudomonadati</taxon>
        <taxon>Pseudomonadota</taxon>
        <taxon>Betaproteobacteria</taxon>
        <taxon>Burkholderiales</taxon>
        <taxon>Comamonadaceae</taxon>
        <taxon>Delftia</taxon>
    </lineage>
</organism>
<sequence>MQQQMHQTPRVPQRGALRILALATVLGAWGAGAQAQSSVTIYGSVDQYINHMRSSSGASMTTLEDGALLRSRLGFRGQEDLGGGLYAKFQLEMGINADNGTQADSTRGFDRQSWVGLGGGWGEVRLGRQNTVIFGRGDYIDFTSRTLGSMVNNFGVPSRFDNDISYTSPRMAGFLFEAHYAMAETGAPARQAIYQLGLDYLNGPYRVGYAGLYARAPQSAAYTDAVRYDNLYANYDYGKGKVQLAFVRSNNSTAGSAGNNTGTVLGNVGGLVAGTNADVRRFYRVWQLSADYRVTPQLRVGALWGRIQDGSDSGRGASGGAIAAYYDLSRRTMLYAVAEQLKNDRNAGFRLAASGGMKPNFTSADDVNGRTIKGVQLGVLHRF</sequence>
<evidence type="ECO:0000259" key="12">
    <source>
        <dbReference type="Pfam" id="PF13609"/>
    </source>
</evidence>
<evidence type="ECO:0000256" key="4">
    <source>
        <dbReference type="ARBA" id="ARBA00022452"/>
    </source>
</evidence>
<evidence type="ECO:0000256" key="10">
    <source>
        <dbReference type="ARBA" id="ARBA00023237"/>
    </source>
</evidence>
<evidence type="ECO:0000256" key="11">
    <source>
        <dbReference type="SAM" id="SignalP"/>
    </source>
</evidence>
<protein>
    <submittedName>
        <fullName evidence="13">Outer membrane protein (Porin)</fullName>
    </submittedName>
</protein>
<dbReference type="InterPro" id="IPR002299">
    <property type="entry name" value="Porin_Neis"/>
</dbReference>
<keyword evidence="10" id="KW-0998">Cell outer membrane</keyword>
<evidence type="ECO:0000313" key="14">
    <source>
        <dbReference type="Proteomes" id="UP000183417"/>
    </source>
</evidence>
<evidence type="ECO:0000256" key="7">
    <source>
        <dbReference type="ARBA" id="ARBA00023065"/>
    </source>
</evidence>
<evidence type="ECO:0000313" key="13">
    <source>
        <dbReference type="EMBL" id="SDZ59029.1"/>
    </source>
</evidence>
<dbReference type="PANTHER" id="PTHR34501:SF9">
    <property type="entry name" value="MAJOR OUTER MEMBRANE PROTEIN P.IA"/>
    <property type="match status" value="1"/>
</dbReference>
<evidence type="ECO:0000256" key="3">
    <source>
        <dbReference type="ARBA" id="ARBA00022448"/>
    </source>
</evidence>
<feature type="domain" description="Porin" evidence="12">
    <location>
        <begin position="23"/>
        <end position="345"/>
    </location>
</feature>
<comment type="subunit">
    <text evidence="2">Homotrimer.</text>
</comment>
<dbReference type="InterPro" id="IPR033900">
    <property type="entry name" value="Gram_neg_porin_domain"/>
</dbReference>
<accession>A0A1H3UBQ5</accession>
<dbReference type="SUPFAM" id="SSF56935">
    <property type="entry name" value="Porins"/>
    <property type="match status" value="1"/>
</dbReference>
<dbReference type="InterPro" id="IPR001702">
    <property type="entry name" value="Porin_Gram-ve"/>
</dbReference>
<dbReference type="EMBL" id="FNPE01000040">
    <property type="protein sequence ID" value="SDZ59029.1"/>
    <property type="molecule type" value="Genomic_DNA"/>
</dbReference>
<feature type="chain" id="PRO_5010274479" evidence="11">
    <location>
        <begin position="36"/>
        <end position="383"/>
    </location>
</feature>
<dbReference type="GO" id="GO:0046930">
    <property type="term" value="C:pore complex"/>
    <property type="evidence" value="ECO:0007669"/>
    <property type="project" value="UniProtKB-KW"/>
</dbReference>
<dbReference type="RefSeq" id="WP_074924080.1">
    <property type="nucleotide sequence ID" value="NZ_CP141274.1"/>
</dbReference>
<evidence type="ECO:0000256" key="5">
    <source>
        <dbReference type="ARBA" id="ARBA00022692"/>
    </source>
</evidence>
<reference evidence="13 14" key="1">
    <citation type="submission" date="2016-10" db="EMBL/GenBank/DDBJ databases">
        <authorList>
            <person name="de Groot N.N."/>
        </authorList>
    </citation>
    <scope>NUCLEOTIDE SEQUENCE [LARGE SCALE GENOMIC DNA]</scope>
    <source>
        <strain evidence="13 14">LMG 24775</strain>
    </source>
</reference>
<dbReference type="Pfam" id="PF13609">
    <property type="entry name" value="Porin_4"/>
    <property type="match status" value="1"/>
</dbReference>
<keyword evidence="6 11" id="KW-0732">Signal</keyword>
<dbReference type="CDD" id="cd00342">
    <property type="entry name" value="gram_neg_porins"/>
    <property type="match status" value="1"/>
</dbReference>
<dbReference type="GeneID" id="94691665"/>
<dbReference type="GO" id="GO:0015288">
    <property type="term" value="F:porin activity"/>
    <property type="evidence" value="ECO:0007669"/>
    <property type="project" value="UniProtKB-KW"/>
</dbReference>
<dbReference type="PANTHER" id="PTHR34501">
    <property type="entry name" value="PROTEIN YDDL-RELATED"/>
    <property type="match status" value="1"/>
</dbReference>
<keyword evidence="7" id="KW-0406">Ion transport</keyword>